<dbReference type="RefSeq" id="WP_045286722.1">
    <property type="nucleotide sequence ID" value="NZ_JAYFUR010000002.1"/>
</dbReference>
<evidence type="ECO:0000259" key="1">
    <source>
        <dbReference type="SMART" id="SM00860"/>
    </source>
</evidence>
<dbReference type="Proteomes" id="UP000033352">
    <property type="component" value="Unassembled WGS sequence"/>
</dbReference>
<protein>
    <recommendedName>
        <fullName evidence="1">Knr4/Smi1-like domain-containing protein</fullName>
    </recommendedName>
</protein>
<dbReference type="InterPro" id="IPR037883">
    <property type="entry name" value="Knr4/Smi1-like_sf"/>
</dbReference>
<dbReference type="Pfam" id="PF09346">
    <property type="entry name" value="SMI1_KNR4"/>
    <property type="match status" value="1"/>
</dbReference>
<evidence type="ECO:0000313" key="3">
    <source>
        <dbReference type="Proteomes" id="UP000033352"/>
    </source>
</evidence>
<dbReference type="SMART" id="SM00860">
    <property type="entry name" value="SMI1_KNR4"/>
    <property type="match status" value="1"/>
</dbReference>
<reference evidence="2 3" key="1">
    <citation type="submission" date="2015-03" db="EMBL/GenBank/DDBJ databases">
        <authorList>
            <person name="McCorrison J."/>
            <person name="Sanka R."/>
            <person name="Adams M."/>
            <person name="Brinkac L."/>
            <person name="Nierman W."/>
            <person name="Sutton G."/>
            <person name="Nelson K."/>
            <person name="Kiedrowski L."/>
            <person name="Guerrero D."/>
            <person name="Bonomo R."/>
        </authorList>
    </citation>
    <scope>NUCLEOTIDE SEQUENCE [LARGE SCALE GENOMIC DNA]</scope>
    <source>
        <strain evidence="2 3">35699</strain>
    </source>
</reference>
<evidence type="ECO:0000313" key="2">
    <source>
        <dbReference type="EMBL" id="KJN18702.1"/>
    </source>
</evidence>
<dbReference type="SUPFAM" id="SSF160631">
    <property type="entry name" value="SMI1/KNR4-like"/>
    <property type="match status" value="1"/>
</dbReference>
<gene>
    <name evidence="2" type="ORF">SS37_22725</name>
</gene>
<organism evidence="2 3">
    <name type="scientific">Enterobacter sichuanensis</name>
    <dbReference type="NCBI Taxonomy" id="2071710"/>
    <lineage>
        <taxon>Bacteria</taxon>
        <taxon>Pseudomonadati</taxon>
        <taxon>Pseudomonadota</taxon>
        <taxon>Gammaproteobacteria</taxon>
        <taxon>Enterobacterales</taxon>
        <taxon>Enterobacteriaceae</taxon>
        <taxon>Enterobacter</taxon>
        <taxon>Enterobacter cloacae complex</taxon>
    </lineage>
</organism>
<dbReference type="OrthoDB" id="4103969at2"/>
<proteinExistence type="predicted"/>
<name>A0A0F1AA70_9ENTR</name>
<comment type="caution">
    <text evidence="2">The sequence shown here is derived from an EMBL/GenBank/DDBJ whole genome shotgun (WGS) entry which is preliminary data.</text>
</comment>
<dbReference type="Gene3D" id="3.40.1580.10">
    <property type="entry name" value="SMI1/KNR4-like"/>
    <property type="match status" value="1"/>
</dbReference>
<feature type="domain" description="Knr4/Smi1-like" evidence="1">
    <location>
        <begin position="8"/>
        <end position="157"/>
    </location>
</feature>
<dbReference type="EMBL" id="JZYX01000065">
    <property type="protein sequence ID" value="KJN18702.1"/>
    <property type="molecule type" value="Genomic_DNA"/>
</dbReference>
<sequence>MPISCGKPTTQDEIKVLEAKFKISLPEDYKDFLRLKNGFVVKSPDFCELEYEGVDEGVIAFYALFGINMKNPNHDIFRQNENFLSELDFIDDKLIIGDDPGGNFYLILNGSESQGVYYWDRTHLHAEDDIQEFEVAEQNECGNIYKITNSFTEFYKKISETSLDAGMNVTVDL</sequence>
<dbReference type="InterPro" id="IPR018958">
    <property type="entry name" value="Knr4/Smi1-like_dom"/>
</dbReference>
<dbReference type="AlphaFoldDB" id="A0A0F1AA70"/>
<accession>A0A0F1AA70</accession>
<dbReference type="PATRIC" id="fig|1619248.3.peg.4388"/>